<accession>A0A8G2FVF5</accession>
<keyword evidence="1" id="KW-0472">Membrane</keyword>
<organism evidence="2 3">
    <name type="scientific">Picrophilus torridus (strain ATCC 700027 / DSM 9790 / JCM 10055 / NBRC 100828 / KAW 2/3)</name>
    <dbReference type="NCBI Taxonomy" id="1122961"/>
    <lineage>
        <taxon>Archaea</taxon>
        <taxon>Methanobacteriati</taxon>
        <taxon>Thermoplasmatota</taxon>
        <taxon>Thermoplasmata</taxon>
        <taxon>Thermoplasmatales</taxon>
        <taxon>Picrophilaceae</taxon>
        <taxon>Picrophilus</taxon>
    </lineage>
</organism>
<proteinExistence type="predicted"/>
<name>A0A8G2FVF5_PICTO</name>
<dbReference type="Proteomes" id="UP000192315">
    <property type="component" value="Unassembled WGS sequence"/>
</dbReference>
<evidence type="ECO:0000256" key="1">
    <source>
        <dbReference type="SAM" id="Phobius"/>
    </source>
</evidence>
<sequence>MIYKAMAIALTLLLVFGIFTVVQPHQKTLETKNFQCDVSSYYYVVAHYDKNCLYNNNVAYYPEILYTNITKNLTIYDYVSMNSRVNTSVEIMQQVLIISNSPKWEKIVYENITRISFNGTYNKEIYLPVNFTEYQNVENHIDAELGYPDPGSVSIVINSTINSASGSSETGIGISSSSREYSFNYGSPAYVDSYSIKTSRIGYPYINIQLIYSYIIVAGSAVSLILLVSLSTPKSAGASLKKTLSENDIIEVDYEVNGSMKRLSTFDDLAKLAEIYEDPIFYSKPQNIFFIEHDNMYYFSEVKDED</sequence>
<keyword evidence="3" id="KW-1185">Reference proteome</keyword>
<gene>
    <name evidence="2" type="ORF">SAMN02745355_0045</name>
</gene>
<comment type="caution">
    <text evidence="2">The sequence shown here is derived from an EMBL/GenBank/DDBJ whole genome shotgun (WGS) entry which is preliminary data.</text>
</comment>
<feature type="transmembrane region" description="Helical" evidence="1">
    <location>
        <begin position="211"/>
        <end position="232"/>
    </location>
</feature>
<dbReference type="EMBL" id="FWYE01000001">
    <property type="protein sequence ID" value="SMD30183.1"/>
    <property type="molecule type" value="Genomic_DNA"/>
</dbReference>
<keyword evidence="1" id="KW-1133">Transmembrane helix</keyword>
<keyword evidence="1" id="KW-0812">Transmembrane</keyword>
<evidence type="ECO:0000313" key="3">
    <source>
        <dbReference type="Proteomes" id="UP000192315"/>
    </source>
</evidence>
<evidence type="ECO:0000313" key="2">
    <source>
        <dbReference type="EMBL" id="SMD30183.1"/>
    </source>
</evidence>
<protein>
    <submittedName>
        <fullName evidence="2">Uncharacterized protein</fullName>
    </submittedName>
</protein>
<reference evidence="2 3" key="1">
    <citation type="submission" date="2017-04" db="EMBL/GenBank/DDBJ databases">
        <authorList>
            <person name="Varghese N."/>
            <person name="Submissions S."/>
        </authorList>
    </citation>
    <scope>NUCLEOTIDE SEQUENCE [LARGE SCALE GENOMIC DNA]</scope>
    <source>
        <strain evidence="2 3">DSM 9789</strain>
    </source>
</reference>
<dbReference type="AlphaFoldDB" id="A0A8G2FVF5"/>